<sequence>MKFAQKRCQLPSPKILSN</sequence>
<proteinExistence type="predicted"/>
<reference evidence="1" key="1">
    <citation type="submission" date="2018-02" db="EMBL/GenBank/DDBJ databases">
        <title>Rhizophora mucronata_Transcriptome.</title>
        <authorList>
            <person name="Meera S.P."/>
            <person name="Sreeshan A."/>
            <person name="Augustine A."/>
        </authorList>
    </citation>
    <scope>NUCLEOTIDE SEQUENCE</scope>
    <source>
        <tissue evidence="1">Leaf</tissue>
    </source>
</reference>
<dbReference type="AlphaFoldDB" id="A0A2P2J452"/>
<accession>A0A2P2J452</accession>
<organism evidence="1">
    <name type="scientific">Rhizophora mucronata</name>
    <name type="common">Asiatic mangrove</name>
    <dbReference type="NCBI Taxonomy" id="61149"/>
    <lineage>
        <taxon>Eukaryota</taxon>
        <taxon>Viridiplantae</taxon>
        <taxon>Streptophyta</taxon>
        <taxon>Embryophyta</taxon>
        <taxon>Tracheophyta</taxon>
        <taxon>Spermatophyta</taxon>
        <taxon>Magnoliopsida</taxon>
        <taxon>eudicotyledons</taxon>
        <taxon>Gunneridae</taxon>
        <taxon>Pentapetalae</taxon>
        <taxon>rosids</taxon>
        <taxon>fabids</taxon>
        <taxon>Malpighiales</taxon>
        <taxon>Rhizophoraceae</taxon>
        <taxon>Rhizophora</taxon>
    </lineage>
</organism>
<name>A0A2P2J452_RHIMU</name>
<protein>
    <submittedName>
        <fullName evidence="1">Uncharacterized protein</fullName>
    </submittedName>
</protein>
<evidence type="ECO:0000313" key="1">
    <source>
        <dbReference type="EMBL" id="MBW88266.1"/>
    </source>
</evidence>
<dbReference type="EMBL" id="GGEC01007783">
    <property type="protein sequence ID" value="MBW88266.1"/>
    <property type="molecule type" value="Transcribed_RNA"/>
</dbReference>